<reference evidence="2" key="1">
    <citation type="submission" date="2022-11" db="UniProtKB">
        <authorList>
            <consortium name="WormBaseParasite"/>
        </authorList>
    </citation>
    <scope>IDENTIFICATION</scope>
</reference>
<sequence>MERPGVLVSDWMTADEILNELELGDLIEFSRPIGSSISYAHWALYIGYFDNAHYAVHLSTENSDFGLENKTEIKSKMTFNGSSAHVRSDSIHIIANGSFCRINNSLDARLNPFPPNVIYERAIFRLGQCGYNIVSNNCEVFVKECRYGSAESHQVNVVCSVLGGFVFGAAAASLPIGIIGGICSYTVLKNRSKIKAAIPKVASSFF</sequence>
<proteinExistence type="predicted"/>
<dbReference type="WBParaSite" id="JU765_v2.g16418.t1">
    <property type="protein sequence ID" value="JU765_v2.g16418.t1"/>
    <property type="gene ID" value="JU765_v2.g16418"/>
</dbReference>
<accession>A0AC34QHR9</accession>
<protein>
    <submittedName>
        <fullName evidence="2">LRAT domain-containing protein</fullName>
    </submittedName>
</protein>
<evidence type="ECO:0000313" key="2">
    <source>
        <dbReference type="WBParaSite" id="JU765_v2.g16418.t1"/>
    </source>
</evidence>
<evidence type="ECO:0000313" key="1">
    <source>
        <dbReference type="Proteomes" id="UP000887576"/>
    </source>
</evidence>
<name>A0AC34QHR9_9BILA</name>
<organism evidence="1 2">
    <name type="scientific">Panagrolaimus sp. JU765</name>
    <dbReference type="NCBI Taxonomy" id="591449"/>
    <lineage>
        <taxon>Eukaryota</taxon>
        <taxon>Metazoa</taxon>
        <taxon>Ecdysozoa</taxon>
        <taxon>Nematoda</taxon>
        <taxon>Chromadorea</taxon>
        <taxon>Rhabditida</taxon>
        <taxon>Tylenchina</taxon>
        <taxon>Panagrolaimomorpha</taxon>
        <taxon>Panagrolaimoidea</taxon>
        <taxon>Panagrolaimidae</taxon>
        <taxon>Panagrolaimus</taxon>
    </lineage>
</organism>
<dbReference type="Proteomes" id="UP000887576">
    <property type="component" value="Unplaced"/>
</dbReference>